<dbReference type="Proteomes" id="UP001596154">
    <property type="component" value="Unassembled WGS sequence"/>
</dbReference>
<evidence type="ECO:0000313" key="3">
    <source>
        <dbReference type="Proteomes" id="UP001596154"/>
    </source>
</evidence>
<feature type="transmembrane region" description="Helical" evidence="1">
    <location>
        <begin position="138"/>
        <end position="156"/>
    </location>
</feature>
<accession>A0ABW0UXR7</accession>
<keyword evidence="3" id="KW-1185">Reference proteome</keyword>
<comment type="caution">
    <text evidence="2">The sequence shown here is derived from an EMBL/GenBank/DDBJ whole genome shotgun (WGS) entry which is preliminary data.</text>
</comment>
<protein>
    <recommendedName>
        <fullName evidence="4">MYXO-CTERM domain-containing protein</fullName>
    </recommendedName>
</protein>
<proteinExistence type="predicted"/>
<evidence type="ECO:0000313" key="2">
    <source>
        <dbReference type="EMBL" id="MFC5637061.1"/>
    </source>
</evidence>
<gene>
    <name evidence="2" type="ORF">ACFPZJ_25295</name>
</gene>
<feature type="transmembrane region" description="Helical" evidence="1">
    <location>
        <begin position="162"/>
        <end position="183"/>
    </location>
</feature>
<feature type="transmembrane region" description="Helical" evidence="1">
    <location>
        <begin position="57"/>
        <end position="75"/>
    </location>
</feature>
<feature type="transmembrane region" description="Helical" evidence="1">
    <location>
        <begin position="106"/>
        <end position="126"/>
    </location>
</feature>
<reference evidence="3" key="1">
    <citation type="journal article" date="2019" name="Int. J. Syst. Evol. Microbiol.">
        <title>The Global Catalogue of Microorganisms (GCM) 10K type strain sequencing project: providing services to taxonomists for standard genome sequencing and annotation.</title>
        <authorList>
            <consortium name="The Broad Institute Genomics Platform"/>
            <consortium name="The Broad Institute Genome Sequencing Center for Infectious Disease"/>
            <person name="Wu L."/>
            <person name="Ma J."/>
        </authorList>
    </citation>
    <scope>NUCLEOTIDE SEQUENCE [LARGE SCALE GENOMIC DNA]</scope>
    <source>
        <strain evidence="3">CGMCC 4.7248</strain>
    </source>
</reference>
<keyword evidence="1" id="KW-1133">Transmembrane helix</keyword>
<evidence type="ECO:0008006" key="4">
    <source>
        <dbReference type="Google" id="ProtNLM"/>
    </source>
</evidence>
<evidence type="ECO:0000256" key="1">
    <source>
        <dbReference type="SAM" id="Phobius"/>
    </source>
</evidence>
<sequence length="189" mass="20132">MGAARQGPGAWRERDLRLRRERLRAARRAREQADLRRLTGVTPAEIRRRVRARWRRAWAVAAVVLGAVLLSLGVGELADMREPAGGRDGSPRGSADAAETGAEASVALALALLAAGSYGVCAGVVLLRRARRALPEGLALWGLTTWFAVVGAIPAYRYGDLLGGPAAVTAAWTALVLVLVWLAHRESGL</sequence>
<organism evidence="2 3">
    <name type="scientific">Streptomyces bullii</name>
    <dbReference type="NCBI Taxonomy" id="349910"/>
    <lineage>
        <taxon>Bacteria</taxon>
        <taxon>Bacillati</taxon>
        <taxon>Actinomycetota</taxon>
        <taxon>Actinomycetes</taxon>
        <taxon>Kitasatosporales</taxon>
        <taxon>Streptomycetaceae</taxon>
        <taxon>Streptomyces</taxon>
    </lineage>
</organism>
<name>A0ABW0UXR7_9ACTN</name>
<dbReference type="EMBL" id="JBHSNY010000009">
    <property type="protein sequence ID" value="MFC5637061.1"/>
    <property type="molecule type" value="Genomic_DNA"/>
</dbReference>
<keyword evidence="1" id="KW-0472">Membrane</keyword>
<dbReference type="RefSeq" id="WP_381025894.1">
    <property type="nucleotide sequence ID" value="NZ_JBHSNY010000009.1"/>
</dbReference>
<keyword evidence="1" id="KW-0812">Transmembrane</keyword>